<dbReference type="RefSeq" id="WP_096817117.1">
    <property type="nucleotide sequence ID" value="NZ_JXJU01000002.1"/>
</dbReference>
<dbReference type="GO" id="GO:0008173">
    <property type="term" value="F:RNA methyltransferase activity"/>
    <property type="evidence" value="ECO:0007669"/>
    <property type="project" value="InterPro"/>
</dbReference>
<accession>A0A2A5RNK6</accession>
<feature type="binding site" evidence="6">
    <location>
        <begin position="103"/>
        <end position="109"/>
    </location>
    <ligand>
        <name>S-adenosyl-L-methionine</name>
        <dbReference type="ChEBI" id="CHEBI:59789"/>
    </ligand>
</feature>
<dbReference type="Gene3D" id="2.30.130.60">
    <property type="match status" value="1"/>
</dbReference>
<keyword evidence="1" id="KW-0963">Cytoplasm</keyword>
<dbReference type="InterPro" id="IPR031341">
    <property type="entry name" value="Methyltr_RsmF_N"/>
</dbReference>
<keyword evidence="3 6" id="KW-0808">Transferase</keyword>
<dbReference type="Gene3D" id="3.30.70.1170">
    <property type="entry name" value="Sun protein, domain 3"/>
    <property type="match status" value="1"/>
</dbReference>
<dbReference type="Pfam" id="PF17125">
    <property type="entry name" value="Methyltr_RsmF_N"/>
    <property type="match status" value="1"/>
</dbReference>
<dbReference type="GO" id="GO:0003723">
    <property type="term" value="F:RNA binding"/>
    <property type="evidence" value="ECO:0007669"/>
    <property type="project" value="UniProtKB-UniRule"/>
</dbReference>
<name>A0A2A5RNK6_9LACT</name>
<dbReference type="InterPro" id="IPR023267">
    <property type="entry name" value="RCMT"/>
</dbReference>
<evidence type="ECO:0000256" key="2">
    <source>
        <dbReference type="ARBA" id="ARBA00022603"/>
    </source>
</evidence>
<evidence type="ECO:0000313" key="8">
    <source>
        <dbReference type="EMBL" id="PCS00935.1"/>
    </source>
</evidence>
<dbReference type="InterPro" id="IPR029063">
    <property type="entry name" value="SAM-dependent_MTases_sf"/>
</dbReference>
<dbReference type="SUPFAM" id="SSF53335">
    <property type="entry name" value="S-adenosyl-L-methionine-dependent methyltransferases"/>
    <property type="match status" value="1"/>
</dbReference>
<dbReference type="OrthoDB" id="9810297at2"/>
<dbReference type="Gene3D" id="3.40.50.150">
    <property type="entry name" value="Vaccinia Virus protein VP39"/>
    <property type="match status" value="1"/>
</dbReference>
<evidence type="ECO:0000256" key="3">
    <source>
        <dbReference type="ARBA" id="ARBA00022679"/>
    </source>
</evidence>
<comment type="caution">
    <text evidence="8">The sequence shown here is derived from an EMBL/GenBank/DDBJ whole genome shotgun (WGS) entry which is preliminary data.</text>
</comment>
<dbReference type="PRINTS" id="PR02008">
    <property type="entry name" value="RCMTFAMILY"/>
</dbReference>
<gene>
    <name evidence="8" type="ORF">RT41_GL000725</name>
</gene>
<dbReference type="Proteomes" id="UP000218181">
    <property type="component" value="Unassembled WGS sequence"/>
</dbReference>
<evidence type="ECO:0000256" key="1">
    <source>
        <dbReference type="ARBA" id="ARBA00022490"/>
    </source>
</evidence>
<proteinExistence type="inferred from homology"/>
<dbReference type="CDD" id="cd21147">
    <property type="entry name" value="RsmF_methylt_CTD1"/>
    <property type="match status" value="1"/>
</dbReference>
<dbReference type="GO" id="GO:0001510">
    <property type="term" value="P:RNA methylation"/>
    <property type="evidence" value="ECO:0007669"/>
    <property type="project" value="InterPro"/>
</dbReference>
<dbReference type="InterPro" id="IPR049560">
    <property type="entry name" value="MeTrfase_RsmB-F_NOP2_cat"/>
</dbReference>
<feature type="domain" description="SAM-dependent MTase RsmB/NOP-type" evidence="7">
    <location>
        <begin position="1"/>
        <end position="287"/>
    </location>
</feature>
<organism evidence="8 9">
    <name type="scientific">Lactococcus fujiensis JCM 16395</name>
    <dbReference type="NCBI Taxonomy" id="1291764"/>
    <lineage>
        <taxon>Bacteria</taxon>
        <taxon>Bacillati</taxon>
        <taxon>Bacillota</taxon>
        <taxon>Bacilli</taxon>
        <taxon>Lactobacillales</taxon>
        <taxon>Streptococcaceae</taxon>
        <taxon>Lactococcus</taxon>
    </lineage>
</organism>
<keyword evidence="2 6" id="KW-0489">Methyltransferase</keyword>
<dbReference type="CDD" id="cd02440">
    <property type="entry name" value="AdoMet_MTases"/>
    <property type="match status" value="1"/>
</dbReference>
<protein>
    <submittedName>
        <fullName evidence="8">23S rRNA methyltransferase</fullName>
    </submittedName>
</protein>
<comment type="similarity">
    <text evidence="6">Belongs to the class I-like SAM-binding methyltransferase superfamily. RsmB/NOP family.</text>
</comment>
<dbReference type="PANTHER" id="PTHR22807">
    <property type="entry name" value="NOP2 YEAST -RELATED NOL1/NOP2/FMU SUN DOMAIN-CONTAINING"/>
    <property type="match status" value="1"/>
</dbReference>
<feature type="active site" description="Nucleophile" evidence="6">
    <location>
        <position position="225"/>
    </location>
</feature>
<dbReference type="PROSITE" id="PS51686">
    <property type="entry name" value="SAM_MT_RSMB_NOP"/>
    <property type="match status" value="1"/>
</dbReference>
<dbReference type="Pfam" id="PF17126">
    <property type="entry name" value="RsmF_methylt_CI"/>
    <property type="match status" value="1"/>
</dbReference>
<dbReference type="Pfam" id="PF01189">
    <property type="entry name" value="Methyltr_RsmB-F"/>
    <property type="match status" value="1"/>
</dbReference>
<reference evidence="8 9" key="1">
    <citation type="submission" date="2014-12" db="EMBL/GenBank/DDBJ databases">
        <title>Draft genome sequences of 10 type strains of Lactococcus.</title>
        <authorList>
            <person name="Sun Z."/>
            <person name="Zhong Z."/>
            <person name="Liu W."/>
            <person name="Zhang W."/>
            <person name="Zhang H."/>
        </authorList>
    </citation>
    <scope>NUCLEOTIDE SEQUENCE [LARGE SCALE GENOMIC DNA]</scope>
    <source>
        <strain evidence="8 9">JCM 16395</strain>
    </source>
</reference>
<dbReference type="InterPro" id="IPR001678">
    <property type="entry name" value="MeTrfase_RsmB-F_NOP2_dom"/>
</dbReference>
<keyword evidence="4 6" id="KW-0949">S-adenosyl-L-methionine</keyword>
<evidence type="ECO:0000313" key="9">
    <source>
        <dbReference type="Proteomes" id="UP000218181"/>
    </source>
</evidence>
<evidence type="ECO:0000259" key="7">
    <source>
        <dbReference type="PROSITE" id="PS51686"/>
    </source>
</evidence>
<keyword evidence="5 6" id="KW-0694">RNA-binding</keyword>
<feature type="binding site" evidence="6">
    <location>
        <position position="127"/>
    </location>
    <ligand>
        <name>S-adenosyl-L-methionine</name>
        <dbReference type="ChEBI" id="CHEBI:59789"/>
    </ligand>
</feature>
<evidence type="ECO:0000256" key="4">
    <source>
        <dbReference type="ARBA" id="ARBA00022691"/>
    </source>
</evidence>
<dbReference type="InterPro" id="IPR031340">
    <property type="entry name" value="RsmF_methylt_CI"/>
</dbReference>
<keyword evidence="9" id="KW-1185">Reference proteome</keyword>
<dbReference type="PANTHER" id="PTHR22807:SF30">
    <property type="entry name" value="28S RRNA (CYTOSINE(4447)-C(5))-METHYLTRANSFERASE-RELATED"/>
    <property type="match status" value="1"/>
</dbReference>
<dbReference type="STRING" id="1291764.GCA_001311235_01198"/>
<evidence type="ECO:0000256" key="6">
    <source>
        <dbReference type="PROSITE-ProRule" id="PRU01023"/>
    </source>
</evidence>
<dbReference type="EMBL" id="JXJU01000002">
    <property type="protein sequence ID" value="PCS00935.1"/>
    <property type="molecule type" value="Genomic_DNA"/>
</dbReference>
<comment type="caution">
    <text evidence="6">Lacks conserved residue(s) required for the propagation of feature annotation.</text>
</comment>
<sequence length="450" mass="50339">MKLPIAFIEKYEKILGKKEFQEFLASFEEKPVSAYRLNPLKDLSVMANQDAEAIAGSPFGYYGKVAGKSANHVMGLVYSQEPAAQMVGAIADAKPGLKVLDLCAAPGGKSTQLLSSMDNQGLLVSNEISAKRSKILVENIERFGARNVIVLNESVENLAKIFPEFFDLIILDAPCSGEGMFRKDPSAIQYWNEDYPAQCSVLQKEIIDEAMKMLAPSGQLVYSTCTWSREENEDNISYMLEKYPNLSLIPLTHEFGLAEGINMSEVVRCWPHHFRGEGQFIAKLQNKTMVAPHISKHRLKNDKNKGKNANTVSSEQYKLWETFAFENLNIRFERQLLQVFGDYLYLLPAGLPDLGRLKIARNGLHLGTFKKNRFEPSFALGLALKPSEVKNKTEISDEEFVMYVAGKSFKSSSECSGWTQLVIANNGLGFAKLVNGTVKNYFPKGLRFKI</sequence>
<dbReference type="InterPro" id="IPR027391">
    <property type="entry name" value="Nol1_Nop2_Fmu_2"/>
</dbReference>
<dbReference type="Pfam" id="PF13636">
    <property type="entry name" value="Methyltranf_PUA"/>
    <property type="match status" value="1"/>
</dbReference>
<feature type="binding site" evidence="6">
    <location>
        <position position="172"/>
    </location>
    <ligand>
        <name>S-adenosyl-L-methionine</name>
        <dbReference type="ChEBI" id="CHEBI:59789"/>
    </ligand>
</feature>
<dbReference type="AlphaFoldDB" id="A0A2A5RNK6"/>
<evidence type="ECO:0000256" key="5">
    <source>
        <dbReference type="ARBA" id="ARBA00022884"/>
    </source>
</evidence>